<organism evidence="6 7">
    <name type="scientific">Flammeovirga yaeyamensis</name>
    <dbReference type="NCBI Taxonomy" id="367791"/>
    <lineage>
        <taxon>Bacteria</taxon>
        <taxon>Pseudomonadati</taxon>
        <taxon>Bacteroidota</taxon>
        <taxon>Cytophagia</taxon>
        <taxon>Cytophagales</taxon>
        <taxon>Flammeovirgaceae</taxon>
        <taxon>Flammeovirga</taxon>
    </lineage>
</organism>
<dbReference type="PROSITE" id="PS00775">
    <property type="entry name" value="GLYCOSYL_HYDROL_F3"/>
    <property type="match status" value="1"/>
</dbReference>
<dbReference type="PROSITE" id="PS51820">
    <property type="entry name" value="PA14"/>
    <property type="match status" value="1"/>
</dbReference>
<keyword evidence="4" id="KW-0326">Glycosidase</keyword>
<dbReference type="InterPro" id="IPR002772">
    <property type="entry name" value="Glyco_hydro_3_C"/>
</dbReference>
<keyword evidence="3" id="KW-0119">Carbohydrate metabolism</keyword>
<dbReference type="InterPro" id="IPR001764">
    <property type="entry name" value="Glyco_hydro_3_N"/>
</dbReference>
<evidence type="ECO:0000313" key="7">
    <source>
        <dbReference type="Proteomes" id="UP000678679"/>
    </source>
</evidence>
<dbReference type="InterPro" id="IPR011658">
    <property type="entry name" value="PA14_dom"/>
</dbReference>
<dbReference type="PANTHER" id="PTHR42715:SF10">
    <property type="entry name" value="BETA-GLUCOSIDASE"/>
    <property type="match status" value="1"/>
</dbReference>
<protein>
    <submittedName>
        <fullName evidence="6">Glycoside hydrolase family 3 C-terminal domain-containing protein</fullName>
    </submittedName>
</protein>
<accession>A0AAX1NAI3</accession>
<dbReference type="SUPFAM" id="SSF51445">
    <property type="entry name" value="(Trans)glycosidases"/>
    <property type="match status" value="1"/>
</dbReference>
<comment type="similarity">
    <text evidence="1 4">Belongs to the glycosyl hydrolase 3 family.</text>
</comment>
<dbReference type="PRINTS" id="PR00133">
    <property type="entry name" value="GLHYDRLASE3"/>
</dbReference>
<dbReference type="SMART" id="SM00758">
    <property type="entry name" value="PA14"/>
    <property type="match status" value="1"/>
</dbReference>
<evidence type="ECO:0000256" key="3">
    <source>
        <dbReference type="ARBA" id="ARBA00023277"/>
    </source>
</evidence>
<sequence length="878" mass="98440">MKKLTIVFFVLAFMACNQNEKWKDSSLPAEERAEALIKEMTLQEKVRQMNMTRGDYLKTDDKMDEEKIKQQIGTIGLGSIHDFYPKTAEEYNVVQRHTIENSRLHIPVMLMEEMLHGYHTDGATVFPMPLAMGASWNKELMHSVGKVIGTEARVNGAHVALGPTLGIAREPRWGRVAELYSEDTHLATEMGYNLIVGMGGQDPSSPFSMIAGPKHFAVHSAPITGSNASPVLLGERTSRTDFLPVFEKAVKEGGALNLMSSYSELDGVPCTGNKWLLTDVIRGEWDFKGFTVSDLGAMRFLWNVHHYAENPRDAIKKATEAGLDMQFYDFPDSMYQATLVDLVESGEMEEKYIDRAVKGILYTKFVLGLFENPYITQDRIDKYYHSKENQKVAYDIASESIVLLENDGILPLEKNKHKKIAVLGPLAAEAELGGYTHASAEGVSILEGLKKASPNTTFTYEKAANIVERGTAIQPKYLFHDNGKKGLKASFYNNMELKGEPVLEMIHDNIDFEWPWNPYPGVEDDFFSVRWEGYIKTDVDVKGWVGTTSDDGARIYINDELVLDAWAGSTPIKKAPYEFKKGKKYKLKYEYYDNQWHATASLRWSKKDNGIQNAVRLAKEAELSIIVVGENTKTVNENRDVAHLGLSGNQLEMIQAVAKVGKPYVVVLQNGRPLSTNWVSKNANALVEGWFAGEQGGYAIADMLFGEVNPSGKMPISVAKSVGQLPVYYNQKPTTIYRYVDEDDKRLYNFGYGLSYSSFEYGEPKVSVNENNGDFKVTVSVDVKNTSKVDGKETVQLYVRDMISSVTVPPLSLKAFDKKLIKAGETITYSFELGKEDLKLWNQDKEWAVEAGQFNAMVGPSSSQLQTIKFELNKSYKL</sequence>
<dbReference type="Pfam" id="PF07691">
    <property type="entry name" value="PA14"/>
    <property type="match status" value="1"/>
</dbReference>
<dbReference type="Pfam" id="PF00933">
    <property type="entry name" value="Glyco_hydro_3"/>
    <property type="match status" value="1"/>
</dbReference>
<dbReference type="SUPFAM" id="SSF52279">
    <property type="entry name" value="Beta-D-glucan exohydrolase, C-terminal domain"/>
    <property type="match status" value="1"/>
</dbReference>
<dbReference type="Gene3D" id="2.60.40.10">
    <property type="entry name" value="Immunoglobulins"/>
    <property type="match status" value="1"/>
</dbReference>
<dbReference type="InterPro" id="IPR037524">
    <property type="entry name" value="PA14/GLEYA"/>
</dbReference>
<dbReference type="InterPro" id="IPR036962">
    <property type="entry name" value="Glyco_hydro_3_N_sf"/>
</dbReference>
<keyword evidence="2 4" id="KW-0378">Hydrolase</keyword>
<dbReference type="InterPro" id="IPR017853">
    <property type="entry name" value="GH"/>
</dbReference>
<dbReference type="RefSeq" id="WP_169663720.1">
    <property type="nucleotide sequence ID" value="NZ_CP076133.1"/>
</dbReference>
<dbReference type="Gene3D" id="3.40.50.1700">
    <property type="entry name" value="Glycoside hydrolase family 3 C-terminal domain"/>
    <property type="match status" value="2"/>
</dbReference>
<dbReference type="KEGG" id="fya:KMW28_25400"/>
<reference evidence="6 7" key="1">
    <citation type="submission" date="2021-05" db="EMBL/GenBank/DDBJ databases">
        <title>Comparative genomic studies on the polysaccharide-degrading batcterial strains of the Flammeovirga genus.</title>
        <authorList>
            <person name="Zewei F."/>
            <person name="Zheng Z."/>
            <person name="Yu L."/>
            <person name="Ruyue G."/>
            <person name="Yanhong M."/>
            <person name="Yuanyuan C."/>
            <person name="Jingyan G."/>
            <person name="Wenjun H."/>
        </authorList>
    </citation>
    <scope>NUCLEOTIDE SEQUENCE [LARGE SCALE GENOMIC DNA]</scope>
    <source>
        <strain evidence="6 7">NBRC:100898</strain>
    </source>
</reference>
<gene>
    <name evidence="6" type="ORF">KMW28_25400</name>
</gene>
<dbReference type="GO" id="GO:0008422">
    <property type="term" value="F:beta-glucosidase activity"/>
    <property type="evidence" value="ECO:0007669"/>
    <property type="project" value="UniProtKB-ARBA"/>
</dbReference>
<evidence type="ECO:0000256" key="4">
    <source>
        <dbReference type="RuleBase" id="RU361161"/>
    </source>
</evidence>
<keyword evidence="7" id="KW-1185">Reference proteome</keyword>
<dbReference type="Gene3D" id="3.20.20.300">
    <property type="entry name" value="Glycoside hydrolase, family 3, N-terminal domain"/>
    <property type="match status" value="1"/>
</dbReference>
<evidence type="ECO:0000256" key="1">
    <source>
        <dbReference type="ARBA" id="ARBA00005336"/>
    </source>
</evidence>
<name>A0AAX1NAI3_9BACT</name>
<dbReference type="GO" id="GO:0005975">
    <property type="term" value="P:carbohydrate metabolic process"/>
    <property type="evidence" value="ECO:0007669"/>
    <property type="project" value="InterPro"/>
</dbReference>
<evidence type="ECO:0000256" key="2">
    <source>
        <dbReference type="ARBA" id="ARBA00022801"/>
    </source>
</evidence>
<dbReference type="Pfam" id="PF14310">
    <property type="entry name" value="Fn3-like"/>
    <property type="match status" value="1"/>
</dbReference>
<evidence type="ECO:0000313" key="6">
    <source>
        <dbReference type="EMBL" id="QWG04232.1"/>
    </source>
</evidence>
<dbReference type="SMART" id="SM01217">
    <property type="entry name" value="Fn3_like"/>
    <property type="match status" value="1"/>
</dbReference>
<dbReference type="InterPro" id="IPR019800">
    <property type="entry name" value="Glyco_hydro_3_AS"/>
</dbReference>
<dbReference type="InterPro" id="IPR036881">
    <property type="entry name" value="Glyco_hydro_3_C_sf"/>
</dbReference>
<dbReference type="EMBL" id="CP076133">
    <property type="protein sequence ID" value="QWG04232.1"/>
    <property type="molecule type" value="Genomic_DNA"/>
</dbReference>
<dbReference type="PANTHER" id="PTHR42715">
    <property type="entry name" value="BETA-GLUCOSIDASE"/>
    <property type="match status" value="1"/>
</dbReference>
<dbReference type="Proteomes" id="UP000678679">
    <property type="component" value="Chromosome 2"/>
</dbReference>
<proteinExistence type="inferred from homology"/>
<dbReference type="InterPro" id="IPR026891">
    <property type="entry name" value="Fn3-like"/>
</dbReference>
<dbReference type="InterPro" id="IPR050288">
    <property type="entry name" value="Cellulose_deg_GH3"/>
</dbReference>
<dbReference type="Pfam" id="PF01915">
    <property type="entry name" value="Glyco_hydro_3_C"/>
    <property type="match status" value="1"/>
</dbReference>
<dbReference type="FunFam" id="2.60.40.10:FF:000495">
    <property type="entry name" value="Periplasmic beta-glucosidase"/>
    <property type="match status" value="1"/>
</dbReference>
<evidence type="ECO:0000259" key="5">
    <source>
        <dbReference type="PROSITE" id="PS51820"/>
    </source>
</evidence>
<feature type="domain" description="PA14" evidence="5">
    <location>
        <begin position="482"/>
        <end position="619"/>
    </location>
</feature>
<dbReference type="PROSITE" id="PS51257">
    <property type="entry name" value="PROKAR_LIPOPROTEIN"/>
    <property type="match status" value="1"/>
</dbReference>
<dbReference type="AlphaFoldDB" id="A0AAX1NAI3"/>
<dbReference type="InterPro" id="IPR013783">
    <property type="entry name" value="Ig-like_fold"/>
</dbReference>